<evidence type="ECO:0000313" key="2">
    <source>
        <dbReference type="EMBL" id="PBK88317.1"/>
    </source>
</evidence>
<accession>A0A2H3DGU9</accession>
<dbReference type="AlphaFoldDB" id="A0A2H3DGU9"/>
<dbReference type="OrthoDB" id="10522606at2759"/>
<sequence>MVGTKGRRAAGRRMTTDALAMSTSVCRNLFLLQDNESSCCEQGQHQVQTGGGIEGDGDDRRDGDEDALYSPSLDNSPSTRSRAPTMLFEQEKAAPEKQ</sequence>
<name>A0A2H3DGU9_ARMGA</name>
<gene>
    <name evidence="2" type="ORF">ARMGADRAFT_429424</name>
</gene>
<reference evidence="3" key="1">
    <citation type="journal article" date="2017" name="Nat. Ecol. Evol.">
        <title>Genome expansion and lineage-specific genetic innovations in the forest pathogenic fungi Armillaria.</title>
        <authorList>
            <person name="Sipos G."/>
            <person name="Prasanna A.N."/>
            <person name="Walter M.C."/>
            <person name="O'Connor E."/>
            <person name="Balint B."/>
            <person name="Krizsan K."/>
            <person name="Kiss B."/>
            <person name="Hess J."/>
            <person name="Varga T."/>
            <person name="Slot J."/>
            <person name="Riley R."/>
            <person name="Boka B."/>
            <person name="Rigling D."/>
            <person name="Barry K."/>
            <person name="Lee J."/>
            <person name="Mihaltcheva S."/>
            <person name="LaButti K."/>
            <person name="Lipzen A."/>
            <person name="Waldron R."/>
            <person name="Moloney N.M."/>
            <person name="Sperisen C."/>
            <person name="Kredics L."/>
            <person name="Vagvoelgyi C."/>
            <person name="Patrignani A."/>
            <person name="Fitzpatrick D."/>
            <person name="Nagy I."/>
            <person name="Doyle S."/>
            <person name="Anderson J.B."/>
            <person name="Grigoriev I.V."/>
            <person name="Gueldener U."/>
            <person name="Muensterkoetter M."/>
            <person name="Nagy L.G."/>
        </authorList>
    </citation>
    <scope>NUCLEOTIDE SEQUENCE [LARGE SCALE GENOMIC DNA]</scope>
    <source>
        <strain evidence="3">Ar21-2</strain>
    </source>
</reference>
<dbReference type="InParanoid" id="A0A2H3DGU9"/>
<evidence type="ECO:0000256" key="1">
    <source>
        <dbReference type="SAM" id="MobiDB-lite"/>
    </source>
</evidence>
<keyword evidence="3" id="KW-1185">Reference proteome</keyword>
<dbReference type="Proteomes" id="UP000217790">
    <property type="component" value="Unassembled WGS sequence"/>
</dbReference>
<feature type="compositionally biased region" description="Polar residues" evidence="1">
    <location>
        <begin position="72"/>
        <end position="82"/>
    </location>
</feature>
<protein>
    <submittedName>
        <fullName evidence="2">Uncharacterized protein</fullName>
    </submittedName>
</protein>
<proteinExistence type="predicted"/>
<feature type="region of interest" description="Disordered" evidence="1">
    <location>
        <begin position="41"/>
        <end position="98"/>
    </location>
</feature>
<dbReference type="EMBL" id="KZ293673">
    <property type="protein sequence ID" value="PBK88317.1"/>
    <property type="molecule type" value="Genomic_DNA"/>
</dbReference>
<organism evidence="2 3">
    <name type="scientific">Armillaria gallica</name>
    <name type="common">Bulbous honey fungus</name>
    <name type="synonym">Armillaria bulbosa</name>
    <dbReference type="NCBI Taxonomy" id="47427"/>
    <lineage>
        <taxon>Eukaryota</taxon>
        <taxon>Fungi</taxon>
        <taxon>Dikarya</taxon>
        <taxon>Basidiomycota</taxon>
        <taxon>Agaricomycotina</taxon>
        <taxon>Agaricomycetes</taxon>
        <taxon>Agaricomycetidae</taxon>
        <taxon>Agaricales</taxon>
        <taxon>Marasmiineae</taxon>
        <taxon>Physalacriaceae</taxon>
        <taxon>Armillaria</taxon>
    </lineage>
</organism>
<feature type="compositionally biased region" description="Basic and acidic residues" evidence="1">
    <location>
        <begin position="89"/>
        <end position="98"/>
    </location>
</feature>
<evidence type="ECO:0000313" key="3">
    <source>
        <dbReference type="Proteomes" id="UP000217790"/>
    </source>
</evidence>